<dbReference type="EMBL" id="BDIP01000847">
    <property type="protein sequence ID" value="GIQ82885.1"/>
    <property type="molecule type" value="Genomic_DNA"/>
</dbReference>
<proteinExistence type="predicted"/>
<protein>
    <submittedName>
        <fullName evidence="1">Uncharacterized protein</fullName>
    </submittedName>
</protein>
<dbReference type="SUPFAM" id="SSF50965">
    <property type="entry name" value="Galactose oxidase, central domain"/>
    <property type="match status" value="1"/>
</dbReference>
<keyword evidence="2" id="KW-1185">Reference proteome</keyword>
<dbReference type="InterPro" id="IPR015915">
    <property type="entry name" value="Kelch-typ_b-propeller"/>
</dbReference>
<name>A0A9K3CVI2_9EUKA</name>
<reference evidence="1 2" key="1">
    <citation type="journal article" date="2018" name="PLoS ONE">
        <title>The draft genome of Kipferlia bialata reveals reductive genome evolution in fornicate parasites.</title>
        <authorList>
            <person name="Tanifuji G."/>
            <person name="Takabayashi S."/>
            <person name="Kume K."/>
            <person name="Takagi M."/>
            <person name="Nakayama T."/>
            <person name="Kamikawa R."/>
            <person name="Inagaki Y."/>
            <person name="Hashimoto T."/>
        </authorList>
    </citation>
    <scope>NUCLEOTIDE SEQUENCE [LARGE SCALE GENOMIC DNA]</scope>
    <source>
        <strain evidence="1">NY0173</strain>
    </source>
</reference>
<dbReference type="Proteomes" id="UP000265618">
    <property type="component" value="Unassembled WGS sequence"/>
</dbReference>
<comment type="caution">
    <text evidence="1">The sequence shown here is derived from an EMBL/GenBank/DDBJ whole genome shotgun (WGS) entry which is preliminary data.</text>
</comment>
<dbReference type="InterPro" id="IPR011043">
    <property type="entry name" value="Gal_Oxase/kelch_b-propeller"/>
</dbReference>
<accession>A0A9K3CVI2</accession>
<dbReference type="AlphaFoldDB" id="A0A9K3CVI2"/>
<evidence type="ECO:0000313" key="2">
    <source>
        <dbReference type="Proteomes" id="UP000265618"/>
    </source>
</evidence>
<sequence>MAAECFHVTREFGASEIEADSVVAVGDNRFLCLNEDGRVLMFTLSKGKLGLEKALPRQPWNSGRSIPFLEATDVKLVPSDWGVVYALVTQYNSLITQKVATSLDLYVLHLDTLRWRRVRQKEHAPRPSARQPYLAGCVDGGLIVAGGQLKERLHLMGGAADEGEEEGSVALDVWRLDAETERWRRLLISLPDLDGYHHCQHVTVPHGLLAVIPKGEVRLDVTRLTCTFFPEDLFLTGLAASQPVFSLGPHVATFHNLPQAGVMGLVLLDPIGHECILSSLLPRRIFVKKICGRYSRVCTACMLNPTTMVVVVLRGRDYDCNESQHLLLVDVDRHNLISNAYREGDRDHLEYWGFFRESIHREHRGLQEVTYGPETETLRQRWDRLACAKMR</sequence>
<gene>
    <name evidence="1" type="ORF">KIPB_004107</name>
</gene>
<organism evidence="1 2">
    <name type="scientific">Kipferlia bialata</name>
    <dbReference type="NCBI Taxonomy" id="797122"/>
    <lineage>
        <taxon>Eukaryota</taxon>
        <taxon>Metamonada</taxon>
        <taxon>Carpediemonas-like organisms</taxon>
        <taxon>Kipferlia</taxon>
    </lineage>
</organism>
<dbReference type="Gene3D" id="2.120.10.80">
    <property type="entry name" value="Kelch-type beta propeller"/>
    <property type="match status" value="1"/>
</dbReference>
<evidence type="ECO:0000313" key="1">
    <source>
        <dbReference type="EMBL" id="GIQ82885.1"/>
    </source>
</evidence>